<evidence type="ECO:0000313" key="1">
    <source>
        <dbReference type="EMBL" id="EWY40724.1"/>
    </source>
</evidence>
<proteinExistence type="predicted"/>
<name>W9H3V5_9PROT</name>
<sequence>MELTATAYVRSFQSDTGFMNVLLQTAGINTHVKHQDVQALVSKIELVRAKGVNWEALPPIDVNGRTYKLQKFSVNQIPLDCIGFATYGNSIDVGYRSILQGFSCKSLEIGKIDVSDLKKDLEALRFRQ</sequence>
<gene>
    <name evidence="1" type="ORF">N825_32880</name>
</gene>
<organism evidence="1 2">
    <name type="scientific">Skermanella stibiiresistens SB22</name>
    <dbReference type="NCBI Taxonomy" id="1385369"/>
    <lineage>
        <taxon>Bacteria</taxon>
        <taxon>Pseudomonadati</taxon>
        <taxon>Pseudomonadota</taxon>
        <taxon>Alphaproteobacteria</taxon>
        <taxon>Rhodospirillales</taxon>
        <taxon>Azospirillaceae</taxon>
        <taxon>Skermanella</taxon>
    </lineage>
</organism>
<dbReference type="STRING" id="1385369.N825_32880"/>
<reference evidence="1 2" key="1">
    <citation type="submission" date="2013-08" db="EMBL/GenBank/DDBJ databases">
        <title>The genome sequence of Skermanella stibiiresistens.</title>
        <authorList>
            <person name="Zhu W."/>
            <person name="Wang G."/>
        </authorList>
    </citation>
    <scope>NUCLEOTIDE SEQUENCE [LARGE SCALE GENOMIC DNA]</scope>
    <source>
        <strain evidence="1 2">SB22</strain>
    </source>
</reference>
<evidence type="ECO:0000313" key="2">
    <source>
        <dbReference type="Proteomes" id="UP000019486"/>
    </source>
</evidence>
<dbReference type="AlphaFoldDB" id="W9H3V5"/>
<dbReference type="EMBL" id="AVFL01000006">
    <property type="protein sequence ID" value="EWY40724.1"/>
    <property type="molecule type" value="Genomic_DNA"/>
</dbReference>
<comment type="caution">
    <text evidence="1">The sequence shown here is derived from an EMBL/GenBank/DDBJ whole genome shotgun (WGS) entry which is preliminary data.</text>
</comment>
<dbReference type="Proteomes" id="UP000019486">
    <property type="component" value="Unassembled WGS sequence"/>
</dbReference>
<accession>W9H3V5</accession>
<keyword evidence="2" id="KW-1185">Reference proteome</keyword>
<protein>
    <submittedName>
        <fullName evidence="1">Uncharacterized protein</fullName>
    </submittedName>
</protein>